<dbReference type="AlphaFoldDB" id="A0AAE0UC56"/>
<evidence type="ECO:0000256" key="1">
    <source>
        <dbReference type="SAM" id="SignalP"/>
    </source>
</evidence>
<sequence length="182" mass="19598">MLSKQYLTFGAFLATIVSASPISVPAPEQGLVAIQQTEFLNGTLTWYGEDPAFTRRSVNAASSKPLEKRCGSTLPQCSTVHQSYTSVCRTLIDNLPDVGIPNSPRSTCYNVGGVTCCISWGKVIDNARFPALRYAANKVMDVCVERRSNGEVLVSGQTKDTLVGGTCLYQCLSNRATNCDSS</sequence>
<feature type="chain" id="PRO_5042115819" description="WD-like domain-containing protein" evidence="1">
    <location>
        <begin position="20"/>
        <end position="182"/>
    </location>
</feature>
<accession>A0AAE0UC56</accession>
<dbReference type="Pfam" id="PF20493">
    <property type="entry name" value="WD-like_fungi"/>
    <property type="match status" value="1"/>
</dbReference>
<keyword evidence="4" id="KW-1185">Reference proteome</keyword>
<keyword evidence="1" id="KW-0732">Signal</keyword>
<gene>
    <name evidence="3" type="ORF">B0T20DRAFT_217364</name>
</gene>
<organism evidence="3 4">
    <name type="scientific">Sordaria brevicollis</name>
    <dbReference type="NCBI Taxonomy" id="83679"/>
    <lineage>
        <taxon>Eukaryota</taxon>
        <taxon>Fungi</taxon>
        <taxon>Dikarya</taxon>
        <taxon>Ascomycota</taxon>
        <taxon>Pezizomycotina</taxon>
        <taxon>Sordariomycetes</taxon>
        <taxon>Sordariomycetidae</taxon>
        <taxon>Sordariales</taxon>
        <taxon>Sordariaceae</taxon>
        <taxon>Sordaria</taxon>
    </lineage>
</organism>
<reference evidence="3" key="2">
    <citation type="submission" date="2023-07" db="EMBL/GenBank/DDBJ databases">
        <authorList>
            <consortium name="Lawrence Berkeley National Laboratory"/>
            <person name="Haridas S."/>
            <person name="Hensen N."/>
            <person name="Bonometti L."/>
            <person name="Westerberg I."/>
            <person name="Brannstrom I.O."/>
            <person name="Guillou S."/>
            <person name="Cros-Aarteil S."/>
            <person name="Calhoun S."/>
            <person name="Kuo A."/>
            <person name="Mondo S."/>
            <person name="Pangilinan J."/>
            <person name="Riley R."/>
            <person name="LaButti K."/>
            <person name="Andreopoulos B."/>
            <person name="Lipzen A."/>
            <person name="Chen C."/>
            <person name="Yanf M."/>
            <person name="Daum C."/>
            <person name="Ng V."/>
            <person name="Clum A."/>
            <person name="Steindorff A."/>
            <person name="Ohm R."/>
            <person name="Martin F."/>
            <person name="Silar P."/>
            <person name="Natvig D."/>
            <person name="Lalanne C."/>
            <person name="Gautier V."/>
            <person name="Ament-velasquez S.L."/>
            <person name="Kruys A."/>
            <person name="Hutchinson M.I."/>
            <person name="Powell A.J."/>
            <person name="Barry K."/>
            <person name="Miller A.N."/>
            <person name="Grigoriev I.V."/>
            <person name="Debuchy R."/>
            <person name="Gladieux P."/>
            <person name="Thoren M.H."/>
            <person name="Johannesson H."/>
        </authorList>
    </citation>
    <scope>NUCLEOTIDE SEQUENCE</scope>
    <source>
        <strain evidence="3">FGSC 1904</strain>
    </source>
</reference>
<feature type="signal peptide" evidence="1">
    <location>
        <begin position="1"/>
        <end position="19"/>
    </location>
</feature>
<evidence type="ECO:0000259" key="2">
    <source>
        <dbReference type="Pfam" id="PF20493"/>
    </source>
</evidence>
<dbReference type="EMBL" id="JAUTDP010000006">
    <property type="protein sequence ID" value="KAK3398751.1"/>
    <property type="molecule type" value="Genomic_DNA"/>
</dbReference>
<evidence type="ECO:0000313" key="3">
    <source>
        <dbReference type="EMBL" id="KAK3398751.1"/>
    </source>
</evidence>
<evidence type="ECO:0000313" key="4">
    <source>
        <dbReference type="Proteomes" id="UP001281003"/>
    </source>
</evidence>
<feature type="domain" description="WD-like" evidence="2">
    <location>
        <begin position="67"/>
        <end position="179"/>
    </location>
</feature>
<dbReference type="Proteomes" id="UP001281003">
    <property type="component" value="Unassembled WGS sequence"/>
</dbReference>
<comment type="caution">
    <text evidence="3">The sequence shown here is derived from an EMBL/GenBank/DDBJ whole genome shotgun (WGS) entry which is preliminary data.</text>
</comment>
<reference evidence="3" key="1">
    <citation type="journal article" date="2023" name="Mol. Phylogenet. Evol.">
        <title>Genome-scale phylogeny and comparative genomics of the fungal order Sordariales.</title>
        <authorList>
            <person name="Hensen N."/>
            <person name="Bonometti L."/>
            <person name="Westerberg I."/>
            <person name="Brannstrom I.O."/>
            <person name="Guillou S."/>
            <person name="Cros-Aarteil S."/>
            <person name="Calhoun S."/>
            <person name="Haridas S."/>
            <person name="Kuo A."/>
            <person name="Mondo S."/>
            <person name="Pangilinan J."/>
            <person name="Riley R."/>
            <person name="LaButti K."/>
            <person name="Andreopoulos B."/>
            <person name="Lipzen A."/>
            <person name="Chen C."/>
            <person name="Yan M."/>
            <person name="Daum C."/>
            <person name="Ng V."/>
            <person name="Clum A."/>
            <person name="Steindorff A."/>
            <person name="Ohm R.A."/>
            <person name="Martin F."/>
            <person name="Silar P."/>
            <person name="Natvig D.O."/>
            <person name="Lalanne C."/>
            <person name="Gautier V."/>
            <person name="Ament-Velasquez S.L."/>
            <person name="Kruys A."/>
            <person name="Hutchinson M.I."/>
            <person name="Powell A.J."/>
            <person name="Barry K."/>
            <person name="Miller A.N."/>
            <person name="Grigoriev I.V."/>
            <person name="Debuchy R."/>
            <person name="Gladieux P."/>
            <person name="Hiltunen Thoren M."/>
            <person name="Johannesson H."/>
        </authorList>
    </citation>
    <scope>NUCLEOTIDE SEQUENCE</scope>
    <source>
        <strain evidence="3">FGSC 1904</strain>
    </source>
</reference>
<proteinExistence type="predicted"/>
<dbReference type="InterPro" id="IPR046925">
    <property type="entry name" value="WD-like_fungi"/>
</dbReference>
<name>A0AAE0UC56_SORBR</name>
<protein>
    <recommendedName>
        <fullName evidence="2">WD-like domain-containing protein</fullName>
    </recommendedName>
</protein>